<comment type="caution">
    <text evidence="2">The sequence shown here is derived from an EMBL/GenBank/DDBJ whole genome shotgun (WGS) entry which is preliminary data.</text>
</comment>
<dbReference type="PANTHER" id="PTHR30399:SF1">
    <property type="entry name" value="UTP PYROPHOSPHATASE"/>
    <property type="match status" value="1"/>
</dbReference>
<dbReference type="Pfam" id="PF01863">
    <property type="entry name" value="YgjP-like"/>
    <property type="match status" value="1"/>
</dbReference>
<dbReference type="EMBL" id="DXCH01000228">
    <property type="protein sequence ID" value="HIZ07927.1"/>
    <property type="molecule type" value="Genomic_DNA"/>
</dbReference>
<dbReference type="Proteomes" id="UP000824024">
    <property type="component" value="Unassembled WGS sequence"/>
</dbReference>
<evidence type="ECO:0000313" key="3">
    <source>
        <dbReference type="Proteomes" id="UP000824024"/>
    </source>
</evidence>
<dbReference type="CDD" id="cd07344">
    <property type="entry name" value="M48_yhfN_like"/>
    <property type="match status" value="1"/>
</dbReference>
<evidence type="ECO:0000313" key="2">
    <source>
        <dbReference type="EMBL" id="HIZ07927.1"/>
    </source>
</evidence>
<dbReference type="AlphaFoldDB" id="A0A9D2D3G7"/>
<protein>
    <submittedName>
        <fullName evidence="2">M48 family metallopeptidase</fullName>
    </submittedName>
</protein>
<dbReference type="InterPro" id="IPR053136">
    <property type="entry name" value="UTP_pyrophosphatase-like"/>
</dbReference>
<evidence type="ECO:0000259" key="1">
    <source>
        <dbReference type="Pfam" id="PF01863"/>
    </source>
</evidence>
<proteinExistence type="predicted"/>
<dbReference type="Gene3D" id="3.30.2010.10">
    <property type="entry name" value="Metalloproteases ('zincins'), catalytic domain"/>
    <property type="match status" value="1"/>
</dbReference>
<name>A0A9D2D3G7_9FIRM</name>
<reference evidence="2" key="1">
    <citation type="journal article" date="2021" name="PeerJ">
        <title>Extensive microbial diversity within the chicken gut microbiome revealed by metagenomics and culture.</title>
        <authorList>
            <person name="Gilroy R."/>
            <person name="Ravi A."/>
            <person name="Getino M."/>
            <person name="Pursley I."/>
            <person name="Horton D.L."/>
            <person name="Alikhan N.F."/>
            <person name="Baker D."/>
            <person name="Gharbi K."/>
            <person name="Hall N."/>
            <person name="Watson M."/>
            <person name="Adriaenssens E.M."/>
            <person name="Foster-Nyarko E."/>
            <person name="Jarju S."/>
            <person name="Secka A."/>
            <person name="Antonio M."/>
            <person name="Oren A."/>
            <person name="Chaudhuri R.R."/>
            <person name="La Ragione R."/>
            <person name="Hildebrand F."/>
            <person name="Pallen M.J."/>
        </authorList>
    </citation>
    <scope>NUCLEOTIDE SEQUENCE</scope>
    <source>
        <strain evidence="2">CHK192-9172</strain>
    </source>
</reference>
<sequence>MKDSILKKKTLMICGIEVAVEWKKIKNMYLKVHGADGSVTVSAPAEMSLSRIRAFVEAKESWLKKHLAEGQGNRELSGKREFRQGEILAPWGEPRTLVLEEYKGKPFIKEDRIGGEIRMYCSFDLSGEARERIWKDWCRQRLAEEIPKLIRKWEPQMHVKVQEWRIRDMKTRWGSCNITKSRIWLSLQLAEKPKECLEEVVVHEMVHLLEPGHNKRFYHYMDCYLPQWKIWKERLKNPL</sequence>
<reference evidence="2" key="2">
    <citation type="submission" date="2021-04" db="EMBL/GenBank/DDBJ databases">
        <authorList>
            <person name="Gilroy R."/>
        </authorList>
    </citation>
    <scope>NUCLEOTIDE SEQUENCE</scope>
    <source>
        <strain evidence="2">CHK192-9172</strain>
    </source>
</reference>
<accession>A0A9D2D3G7</accession>
<organism evidence="2 3">
    <name type="scientific">Candidatus Eubacterium avistercoris</name>
    <dbReference type="NCBI Taxonomy" id="2838567"/>
    <lineage>
        <taxon>Bacteria</taxon>
        <taxon>Bacillati</taxon>
        <taxon>Bacillota</taxon>
        <taxon>Clostridia</taxon>
        <taxon>Eubacteriales</taxon>
        <taxon>Eubacteriaceae</taxon>
        <taxon>Eubacterium</taxon>
    </lineage>
</organism>
<dbReference type="PANTHER" id="PTHR30399">
    <property type="entry name" value="UNCHARACTERIZED PROTEIN YGJP"/>
    <property type="match status" value="1"/>
</dbReference>
<gene>
    <name evidence="2" type="ORF">IAA08_08335</name>
</gene>
<dbReference type="InterPro" id="IPR002725">
    <property type="entry name" value="YgjP-like_metallopeptidase"/>
</dbReference>
<feature type="domain" description="YgjP-like metallopeptidase" evidence="1">
    <location>
        <begin position="26"/>
        <end position="237"/>
    </location>
</feature>